<dbReference type="EMBL" id="CAJPIZ010055612">
    <property type="protein sequence ID" value="CAG2123251.1"/>
    <property type="molecule type" value="Genomic_DNA"/>
</dbReference>
<organism evidence="2">
    <name type="scientific">Medioppia subpectinata</name>
    <dbReference type="NCBI Taxonomy" id="1979941"/>
    <lineage>
        <taxon>Eukaryota</taxon>
        <taxon>Metazoa</taxon>
        <taxon>Ecdysozoa</taxon>
        <taxon>Arthropoda</taxon>
        <taxon>Chelicerata</taxon>
        <taxon>Arachnida</taxon>
        <taxon>Acari</taxon>
        <taxon>Acariformes</taxon>
        <taxon>Sarcoptiformes</taxon>
        <taxon>Oribatida</taxon>
        <taxon>Brachypylina</taxon>
        <taxon>Oppioidea</taxon>
        <taxon>Oppiidae</taxon>
        <taxon>Medioppia</taxon>
    </lineage>
</organism>
<evidence type="ECO:0000313" key="3">
    <source>
        <dbReference type="Proteomes" id="UP000759131"/>
    </source>
</evidence>
<dbReference type="AlphaFoldDB" id="A0A7R9M2M0"/>
<proteinExistence type="predicted"/>
<name>A0A7R9M2M0_9ACAR</name>
<keyword evidence="3" id="KW-1185">Reference proteome</keyword>
<reference evidence="2" key="1">
    <citation type="submission" date="2020-11" db="EMBL/GenBank/DDBJ databases">
        <authorList>
            <person name="Tran Van P."/>
        </authorList>
    </citation>
    <scope>NUCLEOTIDE SEQUENCE</scope>
</reference>
<dbReference type="Proteomes" id="UP000759131">
    <property type="component" value="Unassembled WGS sequence"/>
</dbReference>
<feature type="region of interest" description="Disordered" evidence="1">
    <location>
        <begin position="131"/>
        <end position="154"/>
    </location>
</feature>
<feature type="non-terminal residue" evidence="2">
    <location>
        <position position="1"/>
    </location>
</feature>
<dbReference type="EMBL" id="OC910187">
    <property type="protein sequence ID" value="CAD7651124.1"/>
    <property type="molecule type" value="Genomic_DNA"/>
</dbReference>
<accession>A0A7R9M2M0</accession>
<evidence type="ECO:0000313" key="2">
    <source>
        <dbReference type="EMBL" id="CAD7651124.1"/>
    </source>
</evidence>
<gene>
    <name evidence="2" type="ORF">OSB1V03_LOCUS23196</name>
</gene>
<evidence type="ECO:0000256" key="1">
    <source>
        <dbReference type="SAM" id="MobiDB-lite"/>
    </source>
</evidence>
<sequence length="154" mass="17137">MSSVDFGHIVDKHKELFVKEELCSLIAYINAGVLPKTRLPFNARLREPTESLLFNTYQQMCCPSKQPSTACCSPTTPLEYQTYCLCQSYTNCGFNGSVLMSPMNTSYLPTLAPPPLQPYSPNFGGYGRKVSVQTSPPGFKERKRVPLTITDPKS</sequence>
<protein>
    <submittedName>
        <fullName evidence="2">Uncharacterized protein</fullName>
    </submittedName>
</protein>